<gene>
    <name evidence="3" type="ORF">B9J08_001074</name>
    <name evidence="2" type="ORF">B9J08_03324</name>
</gene>
<keyword evidence="1" id="KW-1133">Transmembrane helix</keyword>
<dbReference type="VEuPathDB" id="FungiDB:CJJ07_005316"/>
<reference evidence="2 4" key="3">
    <citation type="journal article" date="2018" name="Nat. Commun.">
        <title>Genomic insights into multidrug-resistance, mating and virulence in Candida auris and related emerging species.</title>
        <authorList>
            <person name="Munoz J.F."/>
            <person name="Gade L."/>
            <person name="Chow N.A."/>
            <person name="Loparev V.N."/>
            <person name="Juieng P."/>
            <person name="Berkow E.L."/>
            <person name="Farrer R.A."/>
            <person name="Litvintseva A.P."/>
            <person name="Cuomo C.A."/>
        </authorList>
    </citation>
    <scope>GENOME REANNOTATION</scope>
    <source>
        <strain evidence="2 4">B8441</strain>
    </source>
</reference>
<reference evidence="3 4" key="1">
    <citation type="journal article" date="2017" name="Clin. Infect. Dis.">
        <title>Simultaneous emergence of multidrug-resistant Candida auris on 3 continents confirmed by whole-genome sequencing and epidemiological analyses.</title>
        <authorList>
            <person name="Lockhart S.R."/>
            <person name="Etienne K.A."/>
            <person name="Vallabhaneni S."/>
            <person name="Farooqi J."/>
            <person name="Chowdhary A."/>
            <person name="Govender N.P."/>
            <person name="Colombo A.L."/>
            <person name="Calvo B."/>
            <person name="Cuomo C.A."/>
            <person name="Desjardins C.A."/>
            <person name="Berkow E.L."/>
            <person name="Castanheira M."/>
            <person name="Magobo R.E."/>
            <person name="Jabeen K."/>
            <person name="Asghar R.J."/>
            <person name="Meis J.F."/>
            <person name="Jackson B."/>
            <person name="Chiller T."/>
            <person name="Litvintseva A.P."/>
        </authorList>
    </citation>
    <scope>NUCLEOTIDE SEQUENCE [LARGE SCALE GENOMIC DNA]</scope>
    <source>
        <strain evidence="3 4">B8441</strain>
    </source>
</reference>
<dbReference type="EMBL" id="PEKT02000003">
    <property type="protein sequence ID" value="PIS56538.1"/>
    <property type="molecule type" value="Genomic_DNA"/>
</dbReference>
<dbReference type="EMBL" id="PEKT03000003">
    <property type="protein sequence ID" value="KAK8440226.1"/>
    <property type="molecule type" value="Genomic_DNA"/>
</dbReference>
<evidence type="ECO:0000313" key="2">
    <source>
        <dbReference type="EMBL" id="KAK8440226.1"/>
    </source>
</evidence>
<sequence length="104" mass="11613">MTSRSRPHFSLAYELDSDDSDIQCYCPQCTAHASWKQILQYNVMIGAISPNLWILNIFIIVTILVQSRRCDAHGALMTYLGHSACALSVYAVVAGAAFVCWRSR</sequence>
<protein>
    <submittedName>
        <fullName evidence="3">Uncharacterized protein</fullName>
    </submittedName>
</protein>
<comment type="caution">
    <text evidence="3">The sequence shown here is derived from an EMBL/GenBank/DDBJ whole genome shotgun (WGS) entry which is preliminary data.</text>
</comment>
<keyword evidence="1" id="KW-0472">Membrane</keyword>
<evidence type="ECO:0000313" key="4">
    <source>
        <dbReference type="Proteomes" id="UP000230249"/>
    </source>
</evidence>
<accession>A0A2H1A0Y2</accession>
<accession>A0A510P8H4</accession>
<dbReference type="VEuPathDB" id="FungiDB:CJI97_001532"/>
<keyword evidence="4" id="KW-1185">Reference proteome</keyword>
<evidence type="ECO:0000256" key="1">
    <source>
        <dbReference type="SAM" id="Phobius"/>
    </source>
</evidence>
<dbReference type="Proteomes" id="UP000230249">
    <property type="component" value="Unassembled WGS sequence"/>
</dbReference>
<dbReference type="AlphaFoldDB" id="A0A2H1A0Y2"/>
<dbReference type="VEuPathDB" id="FungiDB:B9J08_001074"/>
<organism evidence="3">
    <name type="scientific">Candidozyma auris</name>
    <name type="common">Yeast</name>
    <name type="synonym">Candida auris</name>
    <dbReference type="NCBI Taxonomy" id="498019"/>
    <lineage>
        <taxon>Eukaryota</taxon>
        <taxon>Fungi</taxon>
        <taxon>Dikarya</taxon>
        <taxon>Ascomycota</taxon>
        <taxon>Saccharomycotina</taxon>
        <taxon>Pichiomycetes</taxon>
        <taxon>Metschnikowiaceae</taxon>
        <taxon>Candidozyma</taxon>
    </lineage>
</organism>
<keyword evidence="1" id="KW-0812">Transmembrane</keyword>
<feature type="transmembrane region" description="Helical" evidence="1">
    <location>
        <begin position="43"/>
        <end position="67"/>
    </location>
</feature>
<proteinExistence type="predicted"/>
<name>A0A2H1A0Y2_CANAR</name>
<evidence type="ECO:0000313" key="3">
    <source>
        <dbReference type="EMBL" id="PIS56538.1"/>
    </source>
</evidence>
<reference evidence="3" key="2">
    <citation type="submission" date="2017-11" db="EMBL/GenBank/DDBJ databases">
        <title>Candida auris genome assembly and annotation.</title>
        <authorList>
            <person name="Munoz J.F."/>
            <person name="Gade L.G."/>
            <person name="Chow N.A."/>
            <person name="Litvintseva A.P."/>
            <person name="Loparev V.N."/>
            <person name="Cuomo C.A."/>
        </authorList>
    </citation>
    <scope>NUCLEOTIDE SEQUENCE</scope>
    <source>
        <strain evidence="3">B8441</strain>
    </source>
</reference>
<reference evidence="2" key="4">
    <citation type="submission" date="2024-03" db="EMBL/GenBank/DDBJ databases">
        <title>Improved genome assembly of Candida auris strain B8441 and annotation of B11205.</title>
        <authorList>
            <person name="Cauldron N.C."/>
            <person name="Shea T."/>
            <person name="Cuomo C.A."/>
        </authorList>
    </citation>
    <scope>NUCLEOTIDE SEQUENCE</scope>
    <source>
        <strain evidence="2">B8441</strain>
    </source>
</reference>
<feature type="transmembrane region" description="Helical" evidence="1">
    <location>
        <begin position="79"/>
        <end position="101"/>
    </location>
</feature>